<organism evidence="2 3">
    <name type="scientific">Amborella trichopoda</name>
    <dbReference type="NCBI Taxonomy" id="13333"/>
    <lineage>
        <taxon>Eukaryota</taxon>
        <taxon>Viridiplantae</taxon>
        <taxon>Streptophyta</taxon>
        <taxon>Embryophyta</taxon>
        <taxon>Tracheophyta</taxon>
        <taxon>Spermatophyta</taxon>
        <taxon>Magnoliopsida</taxon>
        <taxon>Amborellales</taxon>
        <taxon>Amborellaceae</taxon>
        <taxon>Amborella</taxon>
    </lineage>
</organism>
<proteinExistence type="predicted"/>
<keyword evidence="3" id="KW-1185">Reference proteome</keyword>
<gene>
    <name evidence="2" type="ORF">AMTR_s00201p00009940</name>
</gene>
<dbReference type="EMBL" id="KI397033">
    <property type="protein sequence ID" value="ERM96757.1"/>
    <property type="molecule type" value="Genomic_DNA"/>
</dbReference>
<feature type="compositionally biased region" description="Basic and acidic residues" evidence="1">
    <location>
        <begin position="49"/>
        <end position="61"/>
    </location>
</feature>
<sequence>MHTKKRNRLEQKRLNNLVFVQYNQRQKEHHLKDLDPPIEWLVEPDVRPEPACEGESLHEVAEIGEGSGLGKWKGEEEGPDEEKDDDLGGHHHQIQVDCMLDVDLMLQVMTTLNLIIEFIIFVG</sequence>
<protein>
    <submittedName>
        <fullName evidence="2">Uncharacterized protein</fullName>
    </submittedName>
</protein>
<name>W1NLP4_AMBTC</name>
<dbReference type="Proteomes" id="UP000017836">
    <property type="component" value="Unassembled WGS sequence"/>
</dbReference>
<dbReference type="AlphaFoldDB" id="W1NLP4"/>
<feature type="region of interest" description="Disordered" evidence="1">
    <location>
        <begin position="49"/>
        <end position="89"/>
    </location>
</feature>
<evidence type="ECO:0000313" key="2">
    <source>
        <dbReference type="EMBL" id="ERM96757.1"/>
    </source>
</evidence>
<reference evidence="3" key="1">
    <citation type="journal article" date="2013" name="Science">
        <title>The Amborella genome and the evolution of flowering plants.</title>
        <authorList>
            <consortium name="Amborella Genome Project"/>
        </authorList>
    </citation>
    <scope>NUCLEOTIDE SEQUENCE [LARGE SCALE GENOMIC DNA]</scope>
</reference>
<evidence type="ECO:0000313" key="3">
    <source>
        <dbReference type="Proteomes" id="UP000017836"/>
    </source>
</evidence>
<dbReference type="Gramene" id="ERM96757">
    <property type="protein sequence ID" value="ERM96757"/>
    <property type="gene ID" value="AMTR_s00201p00009940"/>
</dbReference>
<dbReference type="HOGENOM" id="CLU_154104_0_0_1"/>
<evidence type="ECO:0000256" key="1">
    <source>
        <dbReference type="SAM" id="MobiDB-lite"/>
    </source>
</evidence>
<accession>W1NLP4</accession>